<dbReference type="EMBL" id="AWGA01000031">
    <property type="protein sequence ID" value="TEA27587.1"/>
    <property type="molecule type" value="Genomic_DNA"/>
</dbReference>
<gene>
    <name evidence="1" type="ORF">O970_03040</name>
</gene>
<keyword evidence="2" id="KW-1185">Reference proteome</keyword>
<evidence type="ECO:0000313" key="2">
    <source>
        <dbReference type="Proteomes" id="UP000506160"/>
    </source>
</evidence>
<dbReference type="Proteomes" id="UP000506160">
    <property type="component" value="Unassembled WGS sequence"/>
</dbReference>
<dbReference type="RefSeq" id="WP_024495703.1">
    <property type="nucleotide sequence ID" value="NZ_AWGA01000031.1"/>
</dbReference>
<dbReference type="AlphaFoldDB" id="A0AB94IDP5"/>
<proteinExistence type="predicted"/>
<dbReference type="InterPro" id="IPR020483">
    <property type="entry name" value="Uncharacterised_YgbA"/>
</dbReference>
<accession>A0AB94IDP5</accession>
<sequence length="112" mass="13728">MVKYNNGIKINQEKQTIKCMIILYCRRQHHTKDSLCERCSELYQYAISRLTFCRFGEDKPTCENCHKHCYRRDYQQQIRKIMRYAGPRMIIYHPIMAIRHLLKNRQSKRTNQ</sequence>
<comment type="caution">
    <text evidence="1">The sequence shown here is derived from an EMBL/GenBank/DDBJ whole genome shotgun (WGS) entry which is preliminary data.</text>
</comment>
<organism evidence="1 2">
    <name type="scientific">Candidatus Schmidhempelia bombi str. Bimp</name>
    <dbReference type="NCBI Taxonomy" id="1387197"/>
    <lineage>
        <taxon>Bacteria</taxon>
        <taxon>Pseudomonadati</taxon>
        <taxon>Pseudomonadota</taxon>
        <taxon>Gammaproteobacteria</taxon>
        <taxon>Orbales</taxon>
        <taxon>Orbaceae</taxon>
        <taxon>Candidatus Schmidhempelia</taxon>
    </lineage>
</organism>
<dbReference type="Pfam" id="PF11756">
    <property type="entry name" value="YgbA_NO"/>
    <property type="match status" value="1"/>
</dbReference>
<reference evidence="1 2" key="1">
    <citation type="journal article" date="2014" name="Appl. Environ. Microbiol.">
        <title>Genomic features of a bumble bee symbiont reflect its host environment.</title>
        <authorList>
            <person name="Martinson V.G."/>
            <person name="Magoc T."/>
            <person name="Koch H."/>
            <person name="Salzberg S.L."/>
            <person name="Moran N.A."/>
        </authorList>
    </citation>
    <scope>NUCLEOTIDE SEQUENCE [LARGE SCALE GENOMIC DNA]</scope>
    <source>
        <strain evidence="1 2">Bimp</strain>
    </source>
</reference>
<evidence type="ECO:0000313" key="1">
    <source>
        <dbReference type="EMBL" id="TEA27587.1"/>
    </source>
</evidence>
<name>A0AB94IDP5_9GAMM</name>
<dbReference type="NCBIfam" id="NF007714">
    <property type="entry name" value="PRK10410.1-2"/>
    <property type="match status" value="1"/>
</dbReference>
<protein>
    <submittedName>
        <fullName evidence="1">Nitrous oxide-stimulated promoter family protein</fullName>
    </submittedName>
</protein>